<keyword evidence="4 8" id="KW-0560">Oxidoreductase</keyword>
<dbReference type="Gene3D" id="3.55.40.20">
    <property type="entry name" value="Iron/manganese superoxide dismutase, C-terminal domain"/>
    <property type="match status" value="1"/>
</dbReference>
<feature type="binding site" evidence="7">
    <location>
        <position position="79"/>
    </location>
    <ligand>
        <name>Mn(2+)</name>
        <dbReference type="ChEBI" id="CHEBI:29035"/>
    </ligand>
</feature>
<comment type="function">
    <text evidence="8">Destroys radicals which are normally produced within the cells and which are toxic to biological systems.</text>
</comment>
<comment type="catalytic activity">
    <reaction evidence="6">
        <text>2 superoxide + 2 H(+) = H2O2 + O2</text>
        <dbReference type="Rhea" id="RHEA:20696"/>
        <dbReference type="ChEBI" id="CHEBI:15378"/>
        <dbReference type="ChEBI" id="CHEBI:15379"/>
        <dbReference type="ChEBI" id="CHEBI:16240"/>
        <dbReference type="ChEBI" id="CHEBI:18421"/>
        <dbReference type="EC" id="1.15.1.1"/>
    </reaction>
    <physiologicalReaction direction="left-to-right" evidence="6">
        <dbReference type="Rhea" id="RHEA:20697"/>
    </physiologicalReaction>
</comment>
<dbReference type="Pfam" id="PF02777">
    <property type="entry name" value="Sod_Fe_C"/>
    <property type="match status" value="1"/>
</dbReference>
<evidence type="ECO:0000256" key="4">
    <source>
        <dbReference type="ARBA" id="ARBA00023002"/>
    </source>
</evidence>
<comment type="function">
    <text evidence="5">Destroys superoxide anion radicals which are normally produced within the cells and which are toxic to biological systems. Catalyzes the dismutation of superoxide anion radicals into O2 and H2O2 by successive reduction and oxidation of the transition metal ion at the active site.</text>
</comment>
<feature type="domain" description="Manganese/iron superoxide dismutase N-terminal" evidence="9">
    <location>
        <begin position="3"/>
        <end position="87"/>
    </location>
</feature>
<accession>A0A212J2Q0</accession>
<reference evidence="11" key="1">
    <citation type="submission" date="2016-04" db="EMBL/GenBank/DDBJ databases">
        <authorList>
            <person name="Evans L.H."/>
            <person name="Alamgir A."/>
            <person name="Owens N."/>
            <person name="Weber N.D."/>
            <person name="Virtaneva K."/>
            <person name="Barbian K."/>
            <person name="Babar A."/>
            <person name="Rosenke K."/>
        </authorList>
    </citation>
    <scope>NUCLEOTIDE SEQUENCE</scope>
    <source>
        <strain evidence="11">86</strain>
    </source>
</reference>
<dbReference type="InterPro" id="IPR001189">
    <property type="entry name" value="Mn/Fe_SOD"/>
</dbReference>
<evidence type="ECO:0000256" key="3">
    <source>
        <dbReference type="ARBA" id="ARBA00022723"/>
    </source>
</evidence>
<dbReference type="InterPro" id="IPR019831">
    <property type="entry name" value="Mn/Fe_SOD_N"/>
</dbReference>
<evidence type="ECO:0000256" key="5">
    <source>
        <dbReference type="ARBA" id="ARBA00024318"/>
    </source>
</evidence>
<dbReference type="InterPro" id="IPR036314">
    <property type="entry name" value="SOD_C_sf"/>
</dbReference>
<evidence type="ECO:0000256" key="7">
    <source>
        <dbReference type="PIRSR" id="PIRSR000349-1"/>
    </source>
</evidence>
<dbReference type="AlphaFoldDB" id="A0A212J2Q0"/>
<evidence type="ECO:0000256" key="1">
    <source>
        <dbReference type="ARBA" id="ARBA00001965"/>
    </source>
</evidence>
<evidence type="ECO:0000259" key="9">
    <source>
        <dbReference type="Pfam" id="PF00081"/>
    </source>
</evidence>
<dbReference type="PANTHER" id="PTHR42769">
    <property type="entry name" value="SUPEROXIDE DISMUTASE"/>
    <property type="match status" value="1"/>
</dbReference>
<organism evidence="11">
    <name type="scientific">uncultured Alphaproteobacteria bacterium</name>
    <dbReference type="NCBI Taxonomy" id="91750"/>
    <lineage>
        <taxon>Bacteria</taxon>
        <taxon>Pseudomonadati</taxon>
        <taxon>Pseudomonadota</taxon>
        <taxon>Alphaproteobacteria</taxon>
        <taxon>environmental samples</taxon>
    </lineage>
</organism>
<keyword evidence="3 7" id="KW-0479">Metal-binding</keyword>
<dbReference type="InterPro" id="IPR036324">
    <property type="entry name" value="Mn/Fe_SOD_N_sf"/>
</dbReference>
<evidence type="ECO:0000313" key="11">
    <source>
        <dbReference type="EMBL" id="SBV93762.1"/>
    </source>
</evidence>
<name>A0A212J2Q0_9PROT</name>
<dbReference type="FunFam" id="3.55.40.20:FF:000001">
    <property type="entry name" value="Superoxide dismutase"/>
    <property type="match status" value="1"/>
</dbReference>
<dbReference type="PIRSF" id="PIRSF000349">
    <property type="entry name" value="SODismutase"/>
    <property type="match status" value="1"/>
</dbReference>
<sequence length="200" mass="21862">MAFELKPLPYDPAALEPYISATTMNLHHGKHLATYISNLNKLIEGTPLASKSLKEIILDAAGKPDKVAVFNNAGQAFNHELFWPCLSPQGGGAPTGELAARIDSAFGSVEKFKEEFKAAALGQFGSGWAWLALDKGELKITKTSNADLPLAHGQTALFGLDVWEHAYYVDYQNRRADYVQAVLDRLINWDFVAENLKAAA</sequence>
<protein>
    <recommendedName>
        <fullName evidence="8">Superoxide dismutase</fullName>
        <ecNumber evidence="8">1.15.1.1</ecNumber>
    </recommendedName>
</protein>
<dbReference type="SUPFAM" id="SSF54719">
    <property type="entry name" value="Fe,Mn superoxide dismutase (SOD), C-terminal domain"/>
    <property type="match status" value="1"/>
</dbReference>
<dbReference type="EMBL" id="FLUO01000001">
    <property type="protein sequence ID" value="SBV93762.1"/>
    <property type="molecule type" value="Genomic_DNA"/>
</dbReference>
<feature type="domain" description="Manganese/iron superoxide dismutase C-terminal" evidence="10">
    <location>
        <begin position="94"/>
        <end position="194"/>
    </location>
</feature>
<dbReference type="GO" id="GO:0004784">
    <property type="term" value="F:superoxide dismutase activity"/>
    <property type="evidence" value="ECO:0007669"/>
    <property type="project" value="UniProtKB-EC"/>
</dbReference>
<feature type="binding site" evidence="7">
    <location>
        <position position="161"/>
    </location>
    <ligand>
        <name>Mn(2+)</name>
        <dbReference type="ChEBI" id="CHEBI:29035"/>
    </ligand>
</feature>
<evidence type="ECO:0000256" key="6">
    <source>
        <dbReference type="ARBA" id="ARBA00047393"/>
    </source>
</evidence>
<dbReference type="InterPro" id="IPR019832">
    <property type="entry name" value="Mn/Fe_SOD_C"/>
</dbReference>
<proteinExistence type="inferred from homology"/>
<dbReference type="Gene3D" id="1.10.287.990">
    <property type="entry name" value="Fe,Mn superoxide dismutase (SOD) domain"/>
    <property type="match status" value="1"/>
</dbReference>
<dbReference type="PROSITE" id="PS00088">
    <property type="entry name" value="SOD_MN"/>
    <property type="match status" value="1"/>
</dbReference>
<comment type="similarity">
    <text evidence="2 8">Belongs to the iron/manganese superoxide dismutase family.</text>
</comment>
<dbReference type="SUPFAM" id="SSF46609">
    <property type="entry name" value="Fe,Mn superoxide dismutase (SOD), N-terminal domain"/>
    <property type="match status" value="1"/>
</dbReference>
<feature type="binding site" evidence="7">
    <location>
        <position position="165"/>
    </location>
    <ligand>
        <name>Mn(2+)</name>
        <dbReference type="ChEBI" id="CHEBI:29035"/>
    </ligand>
</feature>
<dbReference type="InterPro" id="IPR019833">
    <property type="entry name" value="Mn/Fe_SOD_BS"/>
</dbReference>
<dbReference type="GO" id="GO:0046914">
    <property type="term" value="F:transition metal ion binding"/>
    <property type="evidence" value="ECO:0007669"/>
    <property type="project" value="UniProtKB-ARBA"/>
</dbReference>
<comment type="cofactor">
    <cofactor evidence="1">
        <name>Fe(3+)</name>
        <dbReference type="ChEBI" id="CHEBI:29034"/>
    </cofactor>
</comment>
<dbReference type="PRINTS" id="PR01703">
    <property type="entry name" value="MNSODISMTASE"/>
</dbReference>
<gene>
    <name evidence="11" type="primary">sodB</name>
    <name evidence="11" type="ORF">KL86APRO_10425</name>
</gene>
<evidence type="ECO:0000259" key="10">
    <source>
        <dbReference type="Pfam" id="PF02777"/>
    </source>
</evidence>
<feature type="binding site" evidence="7">
    <location>
        <position position="27"/>
    </location>
    <ligand>
        <name>Mn(2+)</name>
        <dbReference type="ChEBI" id="CHEBI:29035"/>
    </ligand>
</feature>
<dbReference type="Pfam" id="PF00081">
    <property type="entry name" value="Sod_Fe_N"/>
    <property type="match status" value="1"/>
</dbReference>
<evidence type="ECO:0000256" key="2">
    <source>
        <dbReference type="ARBA" id="ARBA00008714"/>
    </source>
</evidence>
<dbReference type="PANTHER" id="PTHR42769:SF3">
    <property type="entry name" value="SUPEROXIDE DISMUTASE [FE] 2, CHLOROPLASTIC"/>
    <property type="match status" value="1"/>
</dbReference>
<evidence type="ECO:0000256" key="8">
    <source>
        <dbReference type="RuleBase" id="RU000414"/>
    </source>
</evidence>
<dbReference type="EC" id="1.15.1.1" evidence="8"/>